<dbReference type="CDD" id="cd03801">
    <property type="entry name" value="GT4_PimA-like"/>
    <property type="match status" value="1"/>
</dbReference>
<evidence type="ECO:0000313" key="3">
    <source>
        <dbReference type="Proteomes" id="UP000198870"/>
    </source>
</evidence>
<organism evidence="2 3">
    <name type="scientific">Desulfoluna spongiiphila</name>
    <dbReference type="NCBI Taxonomy" id="419481"/>
    <lineage>
        <taxon>Bacteria</taxon>
        <taxon>Pseudomonadati</taxon>
        <taxon>Thermodesulfobacteriota</taxon>
        <taxon>Desulfobacteria</taxon>
        <taxon>Desulfobacterales</taxon>
        <taxon>Desulfolunaceae</taxon>
        <taxon>Desulfoluna</taxon>
    </lineage>
</organism>
<dbReference type="STRING" id="419481.SAMN05216233_102271"/>
<reference evidence="2 3" key="1">
    <citation type="submission" date="2016-10" db="EMBL/GenBank/DDBJ databases">
        <authorList>
            <person name="de Groot N.N."/>
        </authorList>
    </citation>
    <scope>NUCLEOTIDE SEQUENCE [LARGE SCALE GENOMIC DNA]</scope>
    <source>
        <strain evidence="2 3">AA1</strain>
    </source>
</reference>
<dbReference type="GO" id="GO:0016757">
    <property type="term" value="F:glycosyltransferase activity"/>
    <property type="evidence" value="ECO:0007669"/>
    <property type="project" value="InterPro"/>
</dbReference>
<dbReference type="InterPro" id="IPR001296">
    <property type="entry name" value="Glyco_trans_1"/>
</dbReference>
<sequence length="158" mass="16993">MTGACSSSWGGGEMEAELRALARQMGIEDRVIMPGRVPHERVAGVYAMVDVLVYPRYPMRLTELVTPLKPLEAMAMGKALIASDVGGHRELITDGETGVMFPAGDLEGLVAALGKVLSDGHLAATLEQEGKAWVSRAHTWAKTTSVYRDIYDAQVHVG</sequence>
<keyword evidence="3" id="KW-1185">Reference proteome</keyword>
<dbReference type="PANTHER" id="PTHR12526:SF636">
    <property type="entry name" value="BLL3647 PROTEIN"/>
    <property type="match status" value="1"/>
</dbReference>
<dbReference type="Gene3D" id="3.40.50.2000">
    <property type="entry name" value="Glycogen Phosphorylase B"/>
    <property type="match status" value="2"/>
</dbReference>
<proteinExistence type="predicted"/>
<dbReference type="Pfam" id="PF00534">
    <property type="entry name" value="Glycos_transf_1"/>
    <property type="match status" value="1"/>
</dbReference>
<dbReference type="Proteomes" id="UP000198870">
    <property type="component" value="Unassembled WGS sequence"/>
</dbReference>
<dbReference type="AlphaFoldDB" id="A0A1G5BZ27"/>
<evidence type="ECO:0000313" key="2">
    <source>
        <dbReference type="EMBL" id="SCX95327.1"/>
    </source>
</evidence>
<dbReference type="EMBL" id="FMUX01000002">
    <property type="protein sequence ID" value="SCX95327.1"/>
    <property type="molecule type" value="Genomic_DNA"/>
</dbReference>
<name>A0A1G5BZ27_9BACT</name>
<feature type="domain" description="Glycosyl transferase family 1" evidence="1">
    <location>
        <begin position="10"/>
        <end position="132"/>
    </location>
</feature>
<protein>
    <recommendedName>
        <fullName evidence="1">Glycosyl transferase family 1 domain-containing protein</fullName>
    </recommendedName>
</protein>
<dbReference type="PANTHER" id="PTHR12526">
    <property type="entry name" value="GLYCOSYLTRANSFERASE"/>
    <property type="match status" value="1"/>
</dbReference>
<evidence type="ECO:0000259" key="1">
    <source>
        <dbReference type="Pfam" id="PF00534"/>
    </source>
</evidence>
<accession>A0A1G5BZ27</accession>
<dbReference type="SUPFAM" id="SSF53756">
    <property type="entry name" value="UDP-Glycosyltransferase/glycogen phosphorylase"/>
    <property type="match status" value="1"/>
</dbReference>
<gene>
    <name evidence="2" type="ORF">SAMN05216233_102271</name>
</gene>